<organism evidence="2 3">
    <name type="scientific">Trichoderma guizhouense</name>
    <dbReference type="NCBI Taxonomy" id="1491466"/>
    <lineage>
        <taxon>Eukaryota</taxon>
        <taxon>Fungi</taxon>
        <taxon>Dikarya</taxon>
        <taxon>Ascomycota</taxon>
        <taxon>Pezizomycotina</taxon>
        <taxon>Sordariomycetes</taxon>
        <taxon>Hypocreomycetidae</taxon>
        <taxon>Hypocreales</taxon>
        <taxon>Hypocreaceae</taxon>
        <taxon>Trichoderma</taxon>
    </lineage>
</organism>
<evidence type="ECO:0000313" key="3">
    <source>
        <dbReference type="Proteomes" id="UP000191004"/>
    </source>
</evidence>
<comment type="caution">
    <text evidence="2">The sequence shown here is derived from an EMBL/GenBank/DDBJ whole genome shotgun (WGS) entry which is preliminary data.</text>
</comment>
<dbReference type="OrthoDB" id="4894890at2759"/>
<dbReference type="EMBL" id="LVVK01000022">
    <property type="protein sequence ID" value="OPB37729.1"/>
    <property type="molecule type" value="Genomic_DNA"/>
</dbReference>
<dbReference type="InterPro" id="IPR046540">
    <property type="entry name" value="DMFA2_C"/>
</dbReference>
<gene>
    <name evidence="2" type="ORF">A0O28_0046420</name>
</gene>
<proteinExistence type="predicted"/>
<dbReference type="Proteomes" id="UP000191004">
    <property type="component" value="Unassembled WGS sequence"/>
</dbReference>
<sequence>MATIHTPPTGYPAEITGYVDPWIANPGSTIDVKISSTEPELKYHVARLVSGPQGTDTSGMKPEIISAIPPGTCSGHYQVAQSGSYALVPERDYQVRNAGIEFSVYFQSHLLAAKHTQTLISTLNVSIKTGYAAVLTDEGVEFWVGTGATVDVISTAFKPELKRWTELRFSIRGTSFEYDIIPKPIFTDIPQPPARGSSTLSGTADIARPCVLTLSAMFAESHTKASQIATNFFNGRLDSPTMKSAGPSNQVLAQWDFSLQISTDKVIDVSGNGTGAEGRLINGPTRAVTGQDWDGMESDWTKAKYGYGAIHFHEDDLDDANWSTDFSISLPPNLRSGIYAVEIEAASGKVKDTIPFYVRATMETSNALGARVAYIISTFTYLAYANEHVFDRAHLKDTVNTVWKAIPDKHAEKTARRNDLGLSCYDIHNDKSGVMYSTAKRPILNMRPDYISWNFHRPRGLSADLLMLEFLEKSQIPYDVVFDHDLHTSGAAAISRYGTIITGSHPEYHTNESLGAYANYIRAGGNVMYLGGNGFYWSCATTAENFHRIEIRRGGEGIRSFTCPGGDRIFSSNGQSGLLWRSRGLPANCLFGVGCCAEGPGPGVGYKRTDAGKDTSFAWMFAGISEDEVLGEYGFGGGASGDEMDKCDYKIGSPSNTVVVATSIGHPDRFGMFPEDISFPFQNVLGTQTKEVRSDVTYYETSGGGAVFSVGSINWLCSLGWNHFENNIARLTGNVLQEFVRRHQLLD</sequence>
<evidence type="ECO:0000313" key="2">
    <source>
        <dbReference type="EMBL" id="OPB37729.1"/>
    </source>
</evidence>
<keyword evidence="3" id="KW-1185">Reference proteome</keyword>
<feature type="domain" description="N,N-dimethylformamidase beta subunit-like C-terminal" evidence="1">
    <location>
        <begin position="285"/>
        <end position="725"/>
    </location>
</feature>
<reference evidence="2 3" key="1">
    <citation type="submission" date="2016-04" db="EMBL/GenBank/DDBJ databases">
        <title>Multiple horizontal gene transfer events from other fungi enriched the ability of the initially mycotrophic fungus Trichoderma (Ascomycota) to feed on dead plant biomass.</title>
        <authorList>
            <person name="Atanasova L."/>
            <person name="Chenthamara K."/>
            <person name="Zhang J."/>
            <person name="Grujic M."/>
            <person name="Henrissat B."/>
            <person name="Kuo A."/>
            <person name="Aertz A."/>
            <person name="Salamov A."/>
            <person name="Lipzen A."/>
            <person name="Labutti K."/>
            <person name="Barry K."/>
            <person name="Miao Y."/>
            <person name="Rahimi M.J."/>
            <person name="Shen Q."/>
            <person name="Grigoriev I.V."/>
            <person name="Kubicek C.P."/>
            <person name="Druzhinina I.S."/>
        </authorList>
    </citation>
    <scope>NUCLEOTIDE SEQUENCE [LARGE SCALE GENOMIC DNA]</scope>
    <source>
        <strain evidence="2 3">NJAU 4742</strain>
    </source>
</reference>
<dbReference type="AlphaFoldDB" id="A0A1T3C9K8"/>
<accession>A0A1T3C9K8</accession>
<dbReference type="Pfam" id="PF20254">
    <property type="entry name" value="DMFA2_C"/>
    <property type="match status" value="1"/>
</dbReference>
<name>A0A1T3C9K8_9HYPO</name>
<protein>
    <recommendedName>
        <fullName evidence="1">N,N-dimethylformamidase beta subunit-like C-terminal domain-containing protein</fullName>
    </recommendedName>
</protein>
<evidence type="ECO:0000259" key="1">
    <source>
        <dbReference type="Pfam" id="PF20254"/>
    </source>
</evidence>